<dbReference type="STRING" id="1447883.A0A2B7YRY9"/>
<keyword evidence="9" id="KW-1185">Reference proteome</keyword>
<sequence>MSSAPSSVPLLNISSSSLSRWYIDTRALASNPSSELPLLSTLRPEDQTKVKSFYHLPDRCMSLASSLLKYLFIHRACHVPWDKIVISRTPAPHKRPCYIPLSSGGGGESNTNGGRPTTTSHIEFNVSHQASFVALAGCIILPGQVVPNYDKPPSPSGGTTAESLNTPPQIGIDITCTDDPARRKRPDAVPSTEEALRAFIDIFAEVFSARELEIMKTASVPADYYPNGRQLPGSTSQQQYSIIYRLRLFYTYWALKEAYIKMTGEALLASWLRELEFTNVSVPKPQEQQEPPVLNDDDEEGKWGPPETGIHVWLHGKRVTDVRIEVVAFETDYLVATAGRGGGFGANNAETNAADDGQQEEGKSVVEVAEWQDLQRVDIERDIALCASGECACLD</sequence>
<evidence type="ECO:0000256" key="3">
    <source>
        <dbReference type="ARBA" id="ARBA00050875"/>
    </source>
</evidence>
<keyword evidence="2" id="KW-0808">Transferase</keyword>
<comment type="catalytic activity">
    <reaction evidence="3">
        <text>apo-[ACP] + CoA = holo-[ACP] + adenosine 3',5'-bisphosphate + H(+)</text>
        <dbReference type="Rhea" id="RHEA:12068"/>
        <dbReference type="Rhea" id="RHEA-COMP:9685"/>
        <dbReference type="Rhea" id="RHEA-COMP:9690"/>
        <dbReference type="ChEBI" id="CHEBI:15378"/>
        <dbReference type="ChEBI" id="CHEBI:29999"/>
        <dbReference type="ChEBI" id="CHEBI:57287"/>
        <dbReference type="ChEBI" id="CHEBI:58343"/>
        <dbReference type="ChEBI" id="CHEBI:64479"/>
        <dbReference type="EC" id="2.7.8.7"/>
    </reaction>
</comment>
<dbReference type="GO" id="GO:0000287">
    <property type="term" value="F:magnesium ion binding"/>
    <property type="evidence" value="ECO:0007669"/>
    <property type="project" value="InterPro"/>
</dbReference>
<evidence type="ECO:0000256" key="2">
    <source>
        <dbReference type="ARBA" id="ARBA00022679"/>
    </source>
</evidence>
<evidence type="ECO:0000313" key="9">
    <source>
        <dbReference type="Proteomes" id="UP000224634"/>
    </source>
</evidence>
<dbReference type="InterPro" id="IPR050559">
    <property type="entry name" value="P-Pant_transferase_sf"/>
</dbReference>
<dbReference type="AlphaFoldDB" id="A0A2B7YRY9"/>
<name>A0A2B7YRY9_POLH7</name>
<accession>A0A2B7YRY9</accession>
<dbReference type="Proteomes" id="UP000224634">
    <property type="component" value="Unassembled WGS sequence"/>
</dbReference>
<dbReference type="EC" id="2.7.8.7" evidence="1"/>
<comment type="similarity">
    <text evidence="4">Belongs to the P-Pant transferase superfamily.</text>
</comment>
<dbReference type="GO" id="GO:0005829">
    <property type="term" value="C:cytosol"/>
    <property type="evidence" value="ECO:0007669"/>
    <property type="project" value="TreeGrafter"/>
</dbReference>
<comment type="caution">
    <text evidence="8">The sequence shown here is derived from an EMBL/GenBank/DDBJ whole genome shotgun (WGS) entry which is preliminary data.</text>
</comment>
<dbReference type="Gene3D" id="3.90.470.20">
    <property type="entry name" value="4'-phosphopantetheinyl transferase domain"/>
    <property type="match status" value="2"/>
</dbReference>
<evidence type="ECO:0000256" key="5">
    <source>
        <dbReference type="SAM" id="MobiDB-lite"/>
    </source>
</evidence>
<dbReference type="FunFam" id="3.90.470.20:FF:000023">
    <property type="entry name" value="L-aminoadipate-semialdehyde dehydrogenase-phosphopantetheinyl transferase"/>
    <property type="match status" value="1"/>
</dbReference>
<dbReference type="GO" id="GO:0019878">
    <property type="term" value="P:lysine biosynthetic process via aminoadipic acid"/>
    <property type="evidence" value="ECO:0007669"/>
    <property type="project" value="TreeGrafter"/>
</dbReference>
<evidence type="ECO:0000259" key="6">
    <source>
        <dbReference type="Pfam" id="PF01648"/>
    </source>
</evidence>
<feature type="region of interest" description="Disordered" evidence="5">
    <location>
        <begin position="150"/>
        <end position="171"/>
    </location>
</feature>
<dbReference type="PANTHER" id="PTHR12215:SF10">
    <property type="entry name" value="L-AMINOADIPATE-SEMIALDEHYDE DEHYDROGENASE-PHOSPHOPANTETHEINYL TRANSFERASE"/>
    <property type="match status" value="1"/>
</dbReference>
<dbReference type="OrthoDB" id="26719at2759"/>
<evidence type="ECO:0000313" key="8">
    <source>
        <dbReference type="EMBL" id="PGH23632.1"/>
    </source>
</evidence>
<feature type="compositionally biased region" description="Polar residues" evidence="5">
    <location>
        <begin position="156"/>
        <end position="168"/>
    </location>
</feature>
<evidence type="ECO:0000256" key="1">
    <source>
        <dbReference type="ARBA" id="ARBA00013172"/>
    </source>
</evidence>
<dbReference type="Pfam" id="PF22624">
    <property type="entry name" value="AASDHPPT_N"/>
    <property type="match status" value="1"/>
</dbReference>
<protein>
    <recommendedName>
        <fullName evidence="1">holo-[acyl-carrier-protein] synthase</fullName>
        <ecNumber evidence="1">2.7.8.7</ecNumber>
    </recommendedName>
</protein>
<dbReference type="PANTHER" id="PTHR12215">
    <property type="entry name" value="PHOSPHOPANTETHEINE TRANSFERASE"/>
    <property type="match status" value="1"/>
</dbReference>
<evidence type="ECO:0000259" key="7">
    <source>
        <dbReference type="Pfam" id="PF22624"/>
    </source>
</evidence>
<proteinExistence type="inferred from homology"/>
<feature type="region of interest" description="Disordered" evidence="5">
    <location>
        <begin position="282"/>
        <end position="301"/>
    </location>
</feature>
<gene>
    <name evidence="8" type="ORF">AJ80_02238</name>
</gene>
<dbReference type="InterPro" id="IPR008278">
    <property type="entry name" value="4-PPantetheinyl_Trfase_dom"/>
</dbReference>
<dbReference type="InterPro" id="IPR055066">
    <property type="entry name" value="AASDHPPT_N"/>
</dbReference>
<feature type="domain" description="4'-phosphopantetheinyl transferase" evidence="6">
    <location>
        <begin position="169"/>
        <end position="288"/>
    </location>
</feature>
<dbReference type="SUPFAM" id="SSF56214">
    <property type="entry name" value="4'-phosphopantetheinyl transferase"/>
    <property type="match status" value="2"/>
</dbReference>
<dbReference type="GO" id="GO:0008897">
    <property type="term" value="F:holo-[acyl-carrier-protein] synthase activity"/>
    <property type="evidence" value="ECO:0007669"/>
    <property type="project" value="UniProtKB-EC"/>
</dbReference>
<evidence type="ECO:0000256" key="4">
    <source>
        <dbReference type="ARBA" id="ARBA00061672"/>
    </source>
</evidence>
<dbReference type="EMBL" id="PDNA01000021">
    <property type="protein sequence ID" value="PGH23632.1"/>
    <property type="molecule type" value="Genomic_DNA"/>
</dbReference>
<organism evidence="8 9">
    <name type="scientific">Polytolypa hystricis (strain UAMH7299)</name>
    <dbReference type="NCBI Taxonomy" id="1447883"/>
    <lineage>
        <taxon>Eukaryota</taxon>
        <taxon>Fungi</taxon>
        <taxon>Dikarya</taxon>
        <taxon>Ascomycota</taxon>
        <taxon>Pezizomycotina</taxon>
        <taxon>Eurotiomycetes</taxon>
        <taxon>Eurotiomycetidae</taxon>
        <taxon>Onygenales</taxon>
        <taxon>Onygenales incertae sedis</taxon>
        <taxon>Polytolypa</taxon>
    </lineage>
</organism>
<dbReference type="Pfam" id="PF01648">
    <property type="entry name" value="ACPS"/>
    <property type="match status" value="1"/>
</dbReference>
<feature type="domain" description="4'-phosphopantetheinyl transferase N-terminal" evidence="7">
    <location>
        <begin position="38"/>
        <end position="138"/>
    </location>
</feature>
<reference evidence="8 9" key="1">
    <citation type="submission" date="2017-10" db="EMBL/GenBank/DDBJ databases">
        <title>Comparative genomics in systemic dimorphic fungi from Ajellomycetaceae.</title>
        <authorList>
            <person name="Munoz J.F."/>
            <person name="Mcewen J.G."/>
            <person name="Clay O.K."/>
            <person name="Cuomo C.A."/>
        </authorList>
    </citation>
    <scope>NUCLEOTIDE SEQUENCE [LARGE SCALE GENOMIC DNA]</scope>
    <source>
        <strain evidence="8 9">UAMH7299</strain>
    </source>
</reference>
<dbReference type="InterPro" id="IPR037143">
    <property type="entry name" value="4-PPantetheinyl_Trfase_dom_sf"/>
</dbReference>